<gene>
    <name evidence="7" type="ORF">AMS68_000716</name>
</gene>
<keyword evidence="6" id="KW-0539">Nucleus</keyword>
<keyword evidence="5" id="KW-0963">Cytoplasm</keyword>
<evidence type="ECO:0000256" key="1">
    <source>
        <dbReference type="ARBA" id="ARBA00004123"/>
    </source>
</evidence>
<protein>
    <recommendedName>
        <fullName evidence="4">Protein HRI1</fullName>
    </recommendedName>
</protein>
<dbReference type="OrthoDB" id="4045395at2759"/>
<dbReference type="GO" id="GO:0005737">
    <property type="term" value="C:cytoplasm"/>
    <property type="evidence" value="ECO:0007669"/>
    <property type="project" value="UniProtKB-SubCell"/>
</dbReference>
<evidence type="ECO:0000256" key="3">
    <source>
        <dbReference type="ARBA" id="ARBA00005229"/>
    </source>
</evidence>
<evidence type="ECO:0000256" key="6">
    <source>
        <dbReference type="ARBA" id="ARBA00023242"/>
    </source>
</evidence>
<evidence type="ECO:0000313" key="7">
    <source>
        <dbReference type="EMBL" id="QIW95198.1"/>
    </source>
</evidence>
<evidence type="ECO:0000313" key="8">
    <source>
        <dbReference type="Proteomes" id="UP000503462"/>
    </source>
</evidence>
<accession>A0A6H0XKP0</accession>
<reference evidence="7 8" key="1">
    <citation type="journal article" date="2016" name="Sci. Rep.">
        <title>Peltaster fructicola genome reveals evolution from an invasive phytopathogen to an ectophytic parasite.</title>
        <authorList>
            <person name="Xu C."/>
            <person name="Chen H."/>
            <person name="Gleason M.L."/>
            <person name="Xu J.R."/>
            <person name="Liu H."/>
            <person name="Zhang R."/>
            <person name="Sun G."/>
        </authorList>
    </citation>
    <scope>NUCLEOTIDE SEQUENCE [LARGE SCALE GENOMIC DNA]</scope>
    <source>
        <strain evidence="7 8">LNHT1506</strain>
    </source>
</reference>
<evidence type="ECO:0000256" key="2">
    <source>
        <dbReference type="ARBA" id="ARBA00004496"/>
    </source>
</evidence>
<organism evidence="7 8">
    <name type="scientific">Peltaster fructicola</name>
    <dbReference type="NCBI Taxonomy" id="286661"/>
    <lineage>
        <taxon>Eukaryota</taxon>
        <taxon>Fungi</taxon>
        <taxon>Dikarya</taxon>
        <taxon>Ascomycota</taxon>
        <taxon>Pezizomycotina</taxon>
        <taxon>Dothideomycetes</taxon>
        <taxon>Dothideomycetes incertae sedis</taxon>
        <taxon>Peltaster</taxon>
    </lineage>
</organism>
<dbReference type="InterPro" id="IPR043047">
    <property type="entry name" value="Hri1_N_sf"/>
</dbReference>
<dbReference type="Gene3D" id="2.40.128.320">
    <property type="entry name" value="Protein HRI1, N-terminal domain"/>
    <property type="match status" value="1"/>
</dbReference>
<dbReference type="Proteomes" id="UP000503462">
    <property type="component" value="Chromosome 1"/>
</dbReference>
<dbReference type="Pfam" id="PF16815">
    <property type="entry name" value="HRI1"/>
    <property type="match status" value="1"/>
</dbReference>
<sequence>MSASISRRAFIQWMPDKAAEPTSTVVLTSPQNRFVDIRLLRTGPNSQGHGNERPSSQLDGAIQLKHVDWAFAGTSASTWHEVNKTQQMSHDEIEQYRPFACTAIAEQSQETIAGKVQHTIWTHTIDSRFLDADRVQDEGDMIPMPSLGLTLERGNMCNPATGQATDYVEGWIDDAVESTDYAVLELSGEARGLFIKLGSWMQGVARAGDNFALQRWHQTDGAWSLQATLGNIDFPSNAASSSRLRVGDNVTAGNGNEHWTWTVIESGNA</sequence>
<dbReference type="AlphaFoldDB" id="A0A6H0XKP0"/>
<comment type="subcellular location">
    <subcellularLocation>
        <location evidence="2">Cytoplasm</location>
    </subcellularLocation>
    <subcellularLocation>
        <location evidence="1">Nucleus</location>
    </subcellularLocation>
</comment>
<dbReference type="EMBL" id="CP051139">
    <property type="protein sequence ID" value="QIW95198.1"/>
    <property type="molecule type" value="Genomic_DNA"/>
</dbReference>
<name>A0A6H0XKP0_9PEZI</name>
<comment type="similarity">
    <text evidence="3">Belongs to the HRI1 family.</text>
</comment>
<dbReference type="CDD" id="cd11693">
    <property type="entry name" value="HRI1_C_like"/>
    <property type="match status" value="1"/>
</dbReference>
<proteinExistence type="inferred from homology"/>
<dbReference type="CDD" id="cd11692">
    <property type="entry name" value="HRI1_N_like"/>
    <property type="match status" value="1"/>
</dbReference>
<evidence type="ECO:0000256" key="5">
    <source>
        <dbReference type="ARBA" id="ARBA00022490"/>
    </source>
</evidence>
<dbReference type="InterPro" id="IPR031818">
    <property type="entry name" value="Hri1"/>
</dbReference>
<evidence type="ECO:0000256" key="4">
    <source>
        <dbReference type="ARBA" id="ARBA00017063"/>
    </source>
</evidence>
<dbReference type="GO" id="GO:0005634">
    <property type="term" value="C:nucleus"/>
    <property type="evidence" value="ECO:0007669"/>
    <property type="project" value="UniProtKB-SubCell"/>
</dbReference>
<dbReference type="InterPro" id="IPR038744">
    <property type="entry name" value="Hri1_N"/>
</dbReference>
<keyword evidence="8" id="KW-1185">Reference proteome</keyword>